<sequence length="210" mass="24608">MADFSIIKKLFHITETNGFSNDEIQTVKNIFGKLPGILVDYYAELGKVQNLNHTQDLLIIPERLQYYKHTDYLIFYSENQKACVWGIHKDDLLKDNPPVYMSYDEKQWYLETESLTDFFTAMAFLQAGFGLEFPKNTFYELEKHELKFISENFKNKGYSFKKWLEGICFYGNYDDDVIVLQATNQLFYAANTKEHFVELDSVLSSLGTEL</sequence>
<dbReference type="OrthoDB" id="515110at2"/>
<evidence type="ECO:0008006" key="3">
    <source>
        <dbReference type="Google" id="ProtNLM"/>
    </source>
</evidence>
<comment type="caution">
    <text evidence="1">The sequence shown here is derived from an EMBL/GenBank/DDBJ whole genome shotgun (WGS) entry which is preliminary data.</text>
</comment>
<evidence type="ECO:0000313" key="1">
    <source>
        <dbReference type="EMBL" id="RUT71028.1"/>
    </source>
</evidence>
<accession>A0A434A9I3</accession>
<evidence type="ECO:0000313" key="2">
    <source>
        <dbReference type="Proteomes" id="UP000288102"/>
    </source>
</evidence>
<keyword evidence="2" id="KW-1185">Reference proteome</keyword>
<reference evidence="2" key="1">
    <citation type="journal article" date="2019" name="Syst. Appl. Microbiol.">
        <title>Flavobacterium circumlabens sp. nov. and Flavobacterium cupreum sp. nov., two psychrotrophic species isolated from Antarctic environmental samples.</title>
        <authorList>
            <person name="Kralova S."/>
            <person name="Busse H.-J."/>
            <person name="Svec P."/>
            <person name="Maslanova I."/>
            <person name="Stankova E."/>
            <person name="Bartak M."/>
            <person name="Sedlacek I."/>
        </authorList>
    </citation>
    <scope>NUCLEOTIDE SEQUENCE [LARGE SCALE GENOMIC DNA]</scope>
    <source>
        <strain evidence="2">CCM 8825</strain>
    </source>
</reference>
<proteinExistence type="predicted"/>
<protein>
    <recommendedName>
        <fullName evidence="3">SMI1/KNR4 family protein</fullName>
    </recommendedName>
</protein>
<dbReference type="Proteomes" id="UP000288102">
    <property type="component" value="Unassembled WGS sequence"/>
</dbReference>
<name>A0A434A9I3_9FLAO</name>
<dbReference type="EMBL" id="QWDM01000004">
    <property type="protein sequence ID" value="RUT71028.1"/>
    <property type="molecule type" value="Genomic_DNA"/>
</dbReference>
<gene>
    <name evidence="1" type="ORF">D0817_07790</name>
</gene>
<dbReference type="RefSeq" id="WP_127337809.1">
    <property type="nucleotide sequence ID" value="NZ_QWDM01000004.1"/>
</dbReference>
<dbReference type="AlphaFoldDB" id="A0A434A9I3"/>
<organism evidence="1 2">
    <name type="scientific">Flavobacterium cupreum</name>
    <dbReference type="NCBI Taxonomy" id="2133766"/>
    <lineage>
        <taxon>Bacteria</taxon>
        <taxon>Pseudomonadati</taxon>
        <taxon>Bacteroidota</taxon>
        <taxon>Flavobacteriia</taxon>
        <taxon>Flavobacteriales</taxon>
        <taxon>Flavobacteriaceae</taxon>
        <taxon>Flavobacterium</taxon>
    </lineage>
</organism>